<dbReference type="Pfam" id="PF13181">
    <property type="entry name" value="TPR_8"/>
    <property type="match status" value="2"/>
</dbReference>
<evidence type="ECO:0000313" key="4">
    <source>
        <dbReference type="EMBL" id="MBJ2174049.1"/>
    </source>
</evidence>
<evidence type="ECO:0000256" key="2">
    <source>
        <dbReference type="ARBA" id="ARBA00022803"/>
    </source>
</evidence>
<dbReference type="RefSeq" id="WP_198840808.1">
    <property type="nucleotide sequence ID" value="NZ_JAEHFJ010000003.1"/>
</dbReference>
<comment type="caution">
    <text evidence="4">The sequence shown here is derived from an EMBL/GenBank/DDBJ whole genome shotgun (WGS) entry which is preliminary data.</text>
</comment>
<dbReference type="Pfam" id="PF00515">
    <property type="entry name" value="TPR_1"/>
    <property type="match status" value="1"/>
</dbReference>
<dbReference type="PROSITE" id="PS50293">
    <property type="entry name" value="TPR_REGION"/>
    <property type="match status" value="1"/>
</dbReference>
<dbReference type="PANTHER" id="PTHR44858:SF1">
    <property type="entry name" value="UDP-N-ACETYLGLUCOSAMINE--PEPTIDE N-ACETYLGLUCOSAMINYLTRANSFERASE SPINDLY-RELATED"/>
    <property type="match status" value="1"/>
</dbReference>
<proteinExistence type="predicted"/>
<sequence>MNKLISPVILLLIPLVSCDFISHTHYFNEATVLEENGDFKEAILFLDKAIKRKPDFRPALLNRGVDKSMLEDYTGAIEDYKKILVFDSDNSIALLNIGNSYKRLGNIKKAIEYYDKALITEGAIKSGSSVIELRFHNEEDNDADYYVNDYKVYYERAHAYLLDNQYDMAILDFTKCIESNYLIGESQFFLGNIFFKKKDTINAYMHFKKSGELGVKDATDKLIELNDYKIKQPND</sequence>
<dbReference type="Proteomes" id="UP000623301">
    <property type="component" value="Unassembled WGS sequence"/>
</dbReference>
<organism evidence="4 5">
    <name type="scientific">Aureibaculum flavum</name>
    <dbReference type="NCBI Taxonomy" id="2795986"/>
    <lineage>
        <taxon>Bacteria</taxon>
        <taxon>Pseudomonadati</taxon>
        <taxon>Bacteroidota</taxon>
        <taxon>Flavobacteriia</taxon>
        <taxon>Flavobacteriales</taxon>
        <taxon>Flavobacteriaceae</taxon>
        <taxon>Aureibaculum</taxon>
    </lineage>
</organism>
<keyword evidence="5" id="KW-1185">Reference proteome</keyword>
<dbReference type="PROSITE" id="PS50005">
    <property type="entry name" value="TPR"/>
    <property type="match status" value="2"/>
</dbReference>
<reference evidence="4 5" key="1">
    <citation type="submission" date="2020-12" db="EMBL/GenBank/DDBJ databases">
        <title>Aureibaculum luteum sp. nov. and Aureibaculum flavum sp. nov., novel members of the family Flavobacteriaceae isolated from Antarctic intertidal sediments.</title>
        <authorList>
            <person name="He X."/>
            <person name="Zhang X."/>
        </authorList>
    </citation>
    <scope>NUCLEOTIDE SEQUENCE [LARGE SCALE GENOMIC DNA]</scope>
    <source>
        <strain evidence="4 5">A20</strain>
    </source>
</reference>
<evidence type="ECO:0000256" key="1">
    <source>
        <dbReference type="ARBA" id="ARBA00022737"/>
    </source>
</evidence>
<dbReference type="SMART" id="SM00028">
    <property type="entry name" value="TPR"/>
    <property type="match status" value="5"/>
</dbReference>
<dbReference type="PANTHER" id="PTHR44858">
    <property type="entry name" value="TETRATRICOPEPTIDE REPEAT PROTEIN 6"/>
    <property type="match status" value="1"/>
</dbReference>
<feature type="repeat" description="TPR" evidence="3">
    <location>
        <begin position="23"/>
        <end position="56"/>
    </location>
</feature>
<gene>
    <name evidence="4" type="ORF">JBL43_07365</name>
</gene>
<dbReference type="InterPro" id="IPR011990">
    <property type="entry name" value="TPR-like_helical_dom_sf"/>
</dbReference>
<keyword evidence="2 3" id="KW-0802">TPR repeat</keyword>
<evidence type="ECO:0000256" key="3">
    <source>
        <dbReference type="PROSITE-ProRule" id="PRU00339"/>
    </source>
</evidence>
<keyword evidence="1" id="KW-0677">Repeat</keyword>
<name>A0ABS0WQ44_9FLAO</name>
<evidence type="ECO:0000313" key="5">
    <source>
        <dbReference type="Proteomes" id="UP000623301"/>
    </source>
</evidence>
<dbReference type="EMBL" id="JAEHFJ010000003">
    <property type="protein sequence ID" value="MBJ2174049.1"/>
    <property type="molecule type" value="Genomic_DNA"/>
</dbReference>
<dbReference type="SUPFAM" id="SSF81901">
    <property type="entry name" value="HCP-like"/>
    <property type="match status" value="1"/>
</dbReference>
<dbReference type="Gene3D" id="1.25.40.10">
    <property type="entry name" value="Tetratricopeptide repeat domain"/>
    <property type="match status" value="2"/>
</dbReference>
<dbReference type="InterPro" id="IPR050498">
    <property type="entry name" value="Ycf3"/>
</dbReference>
<dbReference type="InterPro" id="IPR019734">
    <property type="entry name" value="TPR_rpt"/>
</dbReference>
<accession>A0ABS0WQ44</accession>
<feature type="repeat" description="TPR" evidence="3">
    <location>
        <begin position="91"/>
        <end position="124"/>
    </location>
</feature>
<protein>
    <submittedName>
        <fullName evidence="4">Tetratricopeptide repeat protein</fullName>
    </submittedName>
</protein>